<feature type="binding site" evidence="10">
    <location>
        <position position="216"/>
    </location>
    <ligand>
        <name>Ca(2+)</name>
        <dbReference type="ChEBI" id="CHEBI:29108"/>
        <label>1</label>
    </ligand>
</feature>
<keyword evidence="13" id="KW-0376">Hydrogen peroxide</keyword>
<sequence>MLTLGTWHQGPVSGKNHIYGKTYPGVPAGRLSDGRVLTDFVASAMGLESSIPYNRRNQSNINYGINFALDGSGVFSANKKENLSVQIKHLEELLEEKAYSAWDIQNSLARTSFNVEEFSYVTSYYSCGIIDKNGAKKYVIRDQPESSIFWDMVHPAQNGWHQHAKQNCPVSSTFYDKSCPNGQRIIRTAIGTAIAREQRMAVSLIRLHFHDCFAQGCDASILLDETSAIQSEKTALGNTNSARGYNVIDKAKSEVEKICPGVVSRADIIVVAVGGPSWAVKLEEEIQKLQVEL</sequence>
<evidence type="ECO:0000259" key="14">
    <source>
        <dbReference type="PROSITE" id="PS50873"/>
    </source>
</evidence>
<gene>
    <name evidence="15" type="ORF">DCAF_LOCUS2931</name>
</gene>
<evidence type="ECO:0000256" key="6">
    <source>
        <dbReference type="ARBA" id="ARBA00022723"/>
    </source>
</evidence>
<dbReference type="InterPro" id="IPR019794">
    <property type="entry name" value="Peroxidases_AS"/>
</dbReference>
<feature type="binding site" evidence="10">
    <location>
        <position position="211"/>
    </location>
    <ligand>
        <name>Ca(2+)</name>
        <dbReference type="ChEBI" id="CHEBI:29108"/>
        <label>1</label>
    </ligand>
</feature>
<evidence type="ECO:0000256" key="10">
    <source>
        <dbReference type="PIRSR" id="PIRSR600823-3"/>
    </source>
</evidence>
<feature type="domain" description="Plant heme peroxidase family profile" evidence="14">
    <location>
        <begin position="169"/>
        <end position="282"/>
    </location>
</feature>
<dbReference type="GO" id="GO:0042744">
    <property type="term" value="P:hydrogen peroxide catabolic process"/>
    <property type="evidence" value="ECO:0007669"/>
    <property type="project" value="UniProtKB-KW"/>
</dbReference>
<evidence type="ECO:0000313" key="16">
    <source>
        <dbReference type="Proteomes" id="UP001314170"/>
    </source>
</evidence>
<comment type="function">
    <text evidence="2">Removal of H(2)O(2), oxidation of toxic reductants, biosynthesis and degradation of lignin, suberization, auxin catabolism, response to environmental stresses such as wounding, pathogen attack and oxidative stress. These functions might be dependent on each isozyme/isoform in each plant tissue.</text>
</comment>
<dbReference type="GO" id="GO:0005576">
    <property type="term" value="C:extracellular region"/>
    <property type="evidence" value="ECO:0007669"/>
    <property type="project" value="UniProtKB-SubCell"/>
</dbReference>
<evidence type="ECO:0000256" key="7">
    <source>
        <dbReference type="ARBA" id="ARBA00023002"/>
    </source>
</evidence>
<dbReference type="GO" id="GO:0140825">
    <property type="term" value="F:lactoperoxidase activity"/>
    <property type="evidence" value="ECO:0007669"/>
    <property type="project" value="UniProtKB-EC"/>
</dbReference>
<keyword evidence="6 10" id="KW-0479">Metal-binding</keyword>
<keyword evidence="4 13" id="KW-0575">Peroxidase</keyword>
<feature type="site" description="Transition state stabilizer" evidence="11">
    <location>
        <position position="206"/>
    </location>
</feature>
<evidence type="ECO:0000256" key="4">
    <source>
        <dbReference type="ARBA" id="ARBA00022559"/>
    </source>
</evidence>
<dbReference type="SUPFAM" id="SSF48113">
    <property type="entry name" value="Heme-dependent peroxidases"/>
    <property type="match status" value="1"/>
</dbReference>
<dbReference type="PROSITE" id="PS50873">
    <property type="entry name" value="PEROXIDASE_4"/>
    <property type="match status" value="1"/>
</dbReference>
<dbReference type="PANTHER" id="PTHR31388">
    <property type="entry name" value="PEROXIDASE 72-RELATED"/>
    <property type="match status" value="1"/>
</dbReference>
<evidence type="ECO:0000256" key="12">
    <source>
        <dbReference type="PIRSR" id="PIRSR600823-5"/>
    </source>
</evidence>
<dbReference type="PRINTS" id="PR00461">
    <property type="entry name" value="PLPEROXIDASE"/>
</dbReference>
<name>A0AAV1QUI2_9ROSI</name>
<dbReference type="GO" id="GO:0006979">
    <property type="term" value="P:response to oxidative stress"/>
    <property type="evidence" value="ECO:0007669"/>
    <property type="project" value="UniProtKB-UniRule"/>
</dbReference>
<keyword evidence="12" id="KW-1015">Disulfide bond</keyword>
<dbReference type="EMBL" id="CAWUPB010000850">
    <property type="protein sequence ID" value="CAK7325258.1"/>
    <property type="molecule type" value="Genomic_DNA"/>
</dbReference>
<evidence type="ECO:0000256" key="3">
    <source>
        <dbReference type="ARBA" id="ARBA00012313"/>
    </source>
</evidence>
<keyword evidence="10 13" id="KW-0106">Calcium</keyword>
<dbReference type="GO" id="GO:0020037">
    <property type="term" value="F:heme binding"/>
    <property type="evidence" value="ECO:0007669"/>
    <property type="project" value="UniProtKB-UniRule"/>
</dbReference>
<dbReference type="GO" id="GO:0046872">
    <property type="term" value="F:metal ion binding"/>
    <property type="evidence" value="ECO:0007669"/>
    <property type="project" value="UniProtKB-UniRule"/>
</dbReference>
<keyword evidence="8 13" id="KW-0408">Iron</keyword>
<evidence type="ECO:0000256" key="5">
    <source>
        <dbReference type="ARBA" id="ARBA00022617"/>
    </source>
</evidence>
<dbReference type="InterPro" id="IPR002016">
    <property type="entry name" value="Haem_peroxidase"/>
</dbReference>
<accession>A0AAV1QUI2</accession>
<feature type="active site" description="Proton acceptor" evidence="9">
    <location>
        <position position="210"/>
    </location>
</feature>
<evidence type="ECO:0000256" key="9">
    <source>
        <dbReference type="PIRSR" id="PIRSR600823-1"/>
    </source>
</evidence>
<feature type="disulfide bond" evidence="12">
    <location>
        <begin position="179"/>
        <end position="259"/>
    </location>
</feature>
<feature type="disulfide bond" evidence="12">
    <location>
        <begin position="212"/>
        <end position="217"/>
    </location>
</feature>
<keyword evidence="7 13" id="KW-0560">Oxidoreductase</keyword>
<reference evidence="15 16" key="1">
    <citation type="submission" date="2024-01" db="EMBL/GenBank/DDBJ databases">
        <authorList>
            <person name="Waweru B."/>
        </authorList>
    </citation>
    <scope>NUCLEOTIDE SEQUENCE [LARGE SCALE GENOMIC DNA]</scope>
</reference>
<protein>
    <recommendedName>
        <fullName evidence="3 13">Peroxidase</fullName>
        <ecNumber evidence="3 13">1.11.1.7</ecNumber>
    </recommendedName>
</protein>
<dbReference type="Gene3D" id="3.40.50.1110">
    <property type="entry name" value="SGNH hydrolase"/>
    <property type="match status" value="1"/>
</dbReference>
<comment type="cofactor">
    <cofactor evidence="13">
        <name>heme b</name>
        <dbReference type="ChEBI" id="CHEBI:60344"/>
    </cofactor>
    <text evidence="13">Binds 1 heme b (iron(II)-protoporphyrin IX) group per subunit.</text>
</comment>
<feature type="binding site" evidence="10">
    <location>
        <position position="232"/>
    </location>
    <ligand>
        <name>Ca(2+)</name>
        <dbReference type="ChEBI" id="CHEBI:29108"/>
        <label>1</label>
    </ligand>
</feature>
<dbReference type="InterPro" id="IPR036514">
    <property type="entry name" value="SGNH_hydro_sf"/>
</dbReference>
<dbReference type="InterPro" id="IPR010255">
    <property type="entry name" value="Haem_peroxidase_sf"/>
</dbReference>
<dbReference type="EC" id="1.11.1.7" evidence="3 13"/>
<evidence type="ECO:0000256" key="11">
    <source>
        <dbReference type="PIRSR" id="PIRSR600823-4"/>
    </source>
</evidence>
<feature type="binding site" evidence="10">
    <location>
        <position position="220"/>
    </location>
    <ligand>
        <name>Ca(2+)</name>
        <dbReference type="ChEBI" id="CHEBI:29108"/>
        <label>1</label>
    </ligand>
</feature>
<comment type="caution">
    <text evidence="15">The sequence shown here is derived from an EMBL/GenBank/DDBJ whole genome shotgun (WGS) entry which is preliminary data.</text>
</comment>
<proteinExistence type="inferred from homology"/>
<dbReference type="AlphaFoldDB" id="A0AAV1QUI2"/>
<dbReference type="Gene3D" id="1.10.520.10">
    <property type="match status" value="1"/>
</dbReference>
<keyword evidence="13" id="KW-0964">Secreted</keyword>
<dbReference type="Pfam" id="PF00141">
    <property type="entry name" value="peroxidase"/>
    <property type="match status" value="1"/>
</dbReference>
<dbReference type="InterPro" id="IPR000823">
    <property type="entry name" value="Peroxidase_pln"/>
</dbReference>
<comment type="cofactor">
    <cofactor evidence="10 13">
        <name>Ca(2+)</name>
        <dbReference type="ChEBI" id="CHEBI:29108"/>
    </cofactor>
    <text evidence="10 13">Binds 2 calcium ions per subunit.</text>
</comment>
<evidence type="ECO:0000256" key="1">
    <source>
        <dbReference type="ARBA" id="ARBA00000189"/>
    </source>
</evidence>
<dbReference type="PROSITE" id="PS00436">
    <property type="entry name" value="PEROXIDASE_2"/>
    <property type="match status" value="1"/>
</dbReference>
<dbReference type="PANTHER" id="PTHR31388:SF194">
    <property type="entry name" value="PEROXIDASE"/>
    <property type="match status" value="1"/>
</dbReference>
<evidence type="ECO:0000256" key="13">
    <source>
        <dbReference type="RuleBase" id="RU362060"/>
    </source>
</evidence>
<feature type="binding site" evidence="10">
    <location>
        <position position="218"/>
    </location>
    <ligand>
        <name>Ca(2+)</name>
        <dbReference type="ChEBI" id="CHEBI:29108"/>
        <label>1</label>
    </ligand>
</feature>
<evidence type="ECO:0000256" key="2">
    <source>
        <dbReference type="ARBA" id="ARBA00002322"/>
    </source>
</evidence>
<dbReference type="Proteomes" id="UP001314170">
    <property type="component" value="Unassembled WGS sequence"/>
</dbReference>
<comment type="similarity">
    <text evidence="13">Belongs to the peroxidase family. Classical plant (class III) peroxidase subfamily.</text>
</comment>
<keyword evidence="16" id="KW-1185">Reference proteome</keyword>
<comment type="catalytic activity">
    <reaction evidence="1 13">
        <text>2 a phenolic donor + H2O2 = 2 a phenolic radical donor + 2 H2O</text>
        <dbReference type="Rhea" id="RHEA:56136"/>
        <dbReference type="ChEBI" id="CHEBI:15377"/>
        <dbReference type="ChEBI" id="CHEBI:16240"/>
        <dbReference type="ChEBI" id="CHEBI:139520"/>
        <dbReference type="ChEBI" id="CHEBI:139521"/>
        <dbReference type="EC" id="1.11.1.7"/>
    </reaction>
</comment>
<evidence type="ECO:0000256" key="8">
    <source>
        <dbReference type="ARBA" id="ARBA00023004"/>
    </source>
</evidence>
<keyword evidence="5 13" id="KW-0349">Heme</keyword>
<evidence type="ECO:0000313" key="15">
    <source>
        <dbReference type="EMBL" id="CAK7325258.1"/>
    </source>
</evidence>
<comment type="subcellular location">
    <subcellularLocation>
        <location evidence="13">Secreted</location>
    </subcellularLocation>
</comment>
<organism evidence="15 16">
    <name type="scientific">Dovyalis caffra</name>
    <dbReference type="NCBI Taxonomy" id="77055"/>
    <lineage>
        <taxon>Eukaryota</taxon>
        <taxon>Viridiplantae</taxon>
        <taxon>Streptophyta</taxon>
        <taxon>Embryophyta</taxon>
        <taxon>Tracheophyta</taxon>
        <taxon>Spermatophyta</taxon>
        <taxon>Magnoliopsida</taxon>
        <taxon>eudicotyledons</taxon>
        <taxon>Gunneridae</taxon>
        <taxon>Pentapetalae</taxon>
        <taxon>rosids</taxon>
        <taxon>fabids</taxon>
        <taxon>Malpighiales</taxon>
        <taxon>Salicaceae</taxon>
        <taxon>Flacourtieae</taxon>
        <taxon>Dovyalis</taxon>
    </lineage>
</organism>